<keyword evidence="2" id="KW-0472">Membrane</keyword>
<dbReference type="WBParaSite" id="maker-uti_cns_0008860-snap-gene-0.2-mRNA-1">
    <property type="protein sequence ID" value="maker-uti_cns_0008860-snap-gene-0.2-mRNA-1"/>
    <property type="gene ID" value="maker-uti_cns_0008860-snap-gene-0.2"/>
</dbReference>
<keyword evidence="2" id="KW-0812">Transmembrane</keyword>
<feature type="compositionally biased region" description="Low complexity" evidence="1">
    <location>
        <begin position="151"/>
        <end position="166"/>
    </location>
</feature>
<feature type="transmembrane region" description="Helical" evidence="2">
    <location>
        <begin position="554"/>
        <end position="576"/>
    </location>
</feature>
<name>A0A1I8HYM9_9PLAT</name>
<dbReference type="InterPro" id="IPR011047">
    <property type="entry name" value="Quinoprotein_ADH-like_sf"/>
</dbReference>
<feature type="compositionally biased region" description="Low complexity" evidence="1">
    <location>
        <begin position="26"/>
        <end position="52"/>
    </location>
</feature>
<keyword evidence="2" id="KW-1133">Transmembrane helix</keyword>
<feature type="region of interest" description="Disordered" evidence="1">
    <location>
        <begin position="147"/>
        <end position="232"/>
    </location>
</feature>
<organism evidence="3 4">
    <name type="scientific">Macrostomum lignano</name>
    <dbReference type="NCBI Taxonomy" id="282301"/>
    <lineage>
        <taxon>Eukaryota</taxon>
        <taxon>Metazoa</taxon>
        <taxon>Spiralia</taxon>
        <taxon>Lophotrochozoa</taxon>
        <taxon>Platyhelminthes</taxon>
        <taxon>Rhabditophora</taxon>
        <taxon>Macrostomorpha</taxon>
        <taxon>Macrostomida</taxon>
        <taxon>Macrostomidae</taxon>
        <taxon>Macrostomum</taxon>
    </lineage>
</organism>
<feature type="region of interest" description="Disordered" evidence="1">
    <location>
        <begin position="856"/>
        <end position="908"/>
    </location>
</feature>
<dbReference type="SUPFAM" id="SSF50998">
    <property type="entry name" value="Quinoprotein alcohol dehydrogenase-like"/>
    <property type="match status" value="1"/>
</dbReference>
<evidence type="ECO:0000313" key="4">
    <source>
        <dbReference type="WBParaSite" id="maker-uti_cns_0008860-snap-gene-0.2-mRNA-1"/>
    </source>
</evidence>
<evidence type="ECO:0000313" key="3">
    <source>
        <dbReference type="Proteomes" id="UP000095280"/>
    </source>
</evidence>
<sequence length="1365" mass="147415">MELLECELDRSRLDATDCLADAAAWPLAADQDNGVQARPSIRRPSTSSSSSSEGERSRQRARASINRPRAAARCSRDRPRYPGARGLRKSAAHTLEASSDTAAQQANSNTSTADGESAPHRSSLASFDEATTEASRYRSFSTTAKRNLDVSASSQASSNSGSLSSSTGPADDDFASGCSRRRWQDTERSRRRQLSSATAAAAANSQLPIVARRKSRSLASQHAGLDQPGLNYSSRRCQRRTIPSMAARKASVLVRLSRQMKSYGPERPFAKPSQPATAGRRLRTERCLAPIQIQPTEAAEAMELTGCGGATVMIKGGGGGGGGCKGVEGSRFSAAGANLRSGEVNGLELLALSENTNGESSARQGNGALAFTAMTVAHRSDANASALQSLADNELCGFSLVTKFSNIGATSERTLSGVKCSNRSGGTDGNGKQSRSSLMVALKMVALKMVALKMVALKMVALKMIALKMVALKMVALKMVALKMIALKMVDLKMVYLKMVALKMVALKMVALKMVDLKMVALKMVALKMVALKMVALKMVYLKMVALKMIALKMVALKMAALMMVALKMVALKMVALKMVDLKMVALKMVALKKVALKMDALKMVALKMPAKSTLQLCQSTCASVRTRRACRNYPSPIPDIDADFVLDPDKHRDPLPQPYRFIDKLIETLLERSFQEIFSREEEREHEQARHKPPQVPTDLCRIVPNIRSAIKFLCPSADEPDLQQEPVDQYGSRYVFCACEGGQLFALDGVSMATVGSFEAAGLDLAYMATAQLKPGLHLLATIDELGLARLFLWDGSAFHLARLMNEDEGDKRINCLAACLSVDGEYLALTMQNASTKAVTLEFHRVPRDAWAKEVEQQAGKPNPQAGGGVGAAGAIKEDGTGDAATNGAEGDASGPTASEEAGRVPVLKLSPLAPVLRVRQPQPVASTAGATTPNLKLIDSSGEVVGSGAAHLLTQPHLQLREANFRRERPEELKYLLDSDNNEAASMALPTVQFLKPGRTQGTEQTMDKNVCVSAAVAWSGDYKVFIYPLLKVGKDLEFRPETVWTFGSPVTCLTVSHCASLIAVGLESGNLILHDLRLGLVRHVISVDPENPRPIVRVFFLNPPADEEQSDNLGQAIYKSTQPVRAAIYNSDLKPYLADIGPEAAPPTASPLPHSARHAYEAPQLVDYYPLGHPTLLLRATRSGAIVLHDVRLGREVLHFNLPPPYQLPEPWQQGGWALAAGGRSLFIRGRRELTSGEGDVDATGAAIDGDVTAAADEAAVSARNDEERLFCYSLKILVPMRPYWKQRRVQQVPCFVHCKVEQRADAYLQHRNATHTERQKTLVDMWSNLFNTLKEVEAAAAAAAAAETPRSVKVSISIA</sequence>
<dbReference type="Proteomes" id="UP000095280">
    <property type="component" value="Unplaced"/>
</dbReference>
<protein>
    <submittedName>
        <fullName evidence="4">FAM194 domain-containing protein</fullName>
    </submittedName>
</protein>
<feature type="transmembrane region" description="Helical" evidence="2">
    <location>
        <begin position="521"/>
        <end position="542"/>
    </location>
</feature>
<feature type="compositionally biased region" description="Polar residues" evidence="1">
    <location>
        <begin position="96"/>
        <end position="114"/>
    </location>
</feature>
<dbReference type="InterPro" id="IPR049547">
    <property type="entry name" value="WDR93_beta-prop"/>
</dbReference>
<proteinExistence type="predicted"/>
<evidence type="ECO:0000256" key="1">
    <source>
        <dbReference type="SAM" id="MobiDB-lite"/>
    </source>
</evidence>
<dbReference type="PANTHER" id="PTHR36162">
    <property type="match status" value="1"/>
</dbReference>
<dbReference type="PANTHER" id="PTHR36162:SF12">
    <property type="match status" value="1"/>
</dbReference>
<keyword evidence="3" id="KW-1185">Reference proteome</keyword>
<reference evidence="4" key="1">
    <citation type="submission" date="2016-11" db="UniProtKB">
        <authorList>
            <consortium name="WormBaseParasite"/>
        </authorList>
    </citation>
    <scope>IDENTIFICATION</scope>
</reference>
<accession>A0A1I8HYM9</accession>
<dbReference type="Pfam" id="PF21030">
    <property type="entry name" value="WDR93"/>
    <property type="match status" value="1"/>
</dbReference>
<evidence type="ECO:0000256" key="2">
    <source>
        <dbReference type="SAM" id="Phobius"/>
    </source>
</evidence>
<feature type="compositionally biased region" description="Low complexity" evidence="1">
    <location>
        <begin position="194"/>
        <end position="205"/>
    </location>
</feature>
<feature type="region of interest" description="Disordered" evidence="1">
    <location>
        <begin position="26"/>
        <end position="132"/>
    </location>
</feature>